<protein>
    <submittedName>
        <fullName evidence="1">Uncharacterized protein</fullName>
    </submittedName>
</protein>
<organism evidence="1">
    <name type="scientific">Octactis speculum</name>
    <dbReference type="NCBI Taxonomy" id="3111310"/>
    <lineage>
        <taxon>Eukaryota</taxon>
        <taxon>Sar</taxon>
        <taxon>Stramenopiles</taxon>
        <taxon>Ochrophyta</taxon>
        <taxon>Dictyochophyceae</taxon>
        <taxon>Dictyochales</taxon>
        <taxon>Dictyochaceae</taxon>
        <taxon>Octactis</taxon>
    </lineage>
</organism>
<proteinExistence type="predicted"/>
<evidence type="ECO:0000313" key="1">
    <source>
        <dbReference type="EMBL" id="CAD9405748.1"/>
    </source>
</evidence>
<gene>
    <name evidence="1" type="ORF">DSPE1174_LOCUS9783</name>
</gene>
<dbReference type="AlphaFoldDB" id="A0A7S2FND2"/>
<name>A0A7S2FND2_9STRA</name>
<accession>A0A7S2FND2</accession>
<dbReference type="EMBL" id="HBGS01018688">
    <property type="protein sequence ID" value="CAD9405748.1"/>
    <property type="molecule type" value="Transcribed_RNA"/>
</dbReference>
<reference evidence="1" key="1">
    <citation type="submission" date="2021-01" db="EMBL/GenBank/DDBJ databases">
        <authorList>
            <person name="Corre E."/>
            <person name="Pelletier E."/>
            <person name="Niang G."/>
            <person name="Scheremetjew M."/>
            <person name="Finn R."/>
            <person name="Kale V."/>
            <person name="Holt S."/>
            <person name="Cochrane G."/>
            <person name="Meng A."/>
            <person name="Brown T."/>
            <person name="Cohen L."/>
        </authorList>
    </citation>
    <scope>NUCLEOTIDE SEQUENCE</scope>
    <source>
        <strain evidence="1">CCMP1381</strain>
    </source>
</reference>
<sequence length="397" mass="44905">MAWRMTMRINAHGVGIARNVMDLMGSNFMTQGSLFRETYPDLTIYDHDQGAVHDLAFTLPGTRLDGRWSYSEEDMADHKNDENIRPGHRSQLGFTDMFHSCIPRRSVDSAVTSEEKLLCVWRRHVQLHSLVAWLYTGFTDVAREYDPSSLPSARPLVLGEDPRLFELNGRPYLSMQMMDGKTAKVYSALSEEKVFRNYLTDVTTGKTVMLKRPVKANEQVIVDSFVPDGKNWVPFVKDGELFFIYSMLPLKILKCNPSDGECTWVPTKSNSPPAKVGPLRGGGAARVFGGRYVVGFGHATISHMHHSPFLYCLDLETDEMDFSFMPESSAVTPITGYFYMDPTSFWIQDGRVLVLCTVRAAADYIDFEQDHHQSIIYEASSSILKRVLSIEKDVPDL</sequence>